<evidence type="ECO:0000313" key="2">
    <source>
        <dbReference type="Proteomes" id="UP000516057"/>
    </source>
</evidence>
<dbReference type="PIRSF" id="PIRSF018567">
    <property type="entry name" value="AcoX"/>
    <property type="match status" value="1"/>
</dbReference>
<protein>
    <submittedName>
        <fullName evidence="1">NAD(+)/NADH kinase</fullName>
    </submittedName>
</protein>
<dbReference type="InterPro" id="IPR039065">
    <property type="entry name" value="AcoX-like"/>
</dbReference>
<dbReference type="GO" id="GO:0051287">
    <property type="term" value="F:NAD binding"/>
    <property type="evidence" value="ECO:0007669"/>
    <property type="project" value="UniProtKB-ARBA"/>
</dbReference>
<dbReference type="Pfam" id="PF01513">
    <property type="entry name" value="NAD_kinase"/>
    <property type="match status" value="1"/>
</dbReference>
<name>A0A7H0HIZ7_9BURK</name>
<organism evidence="1 2">
    <name type="scientific">Paenacidovorax monticola</name>
    <dbReference type="NCBI Taxonomy" id="1926868"/>
    <lineage>
        <taxon>Bacteria</taxon>
        <taxon>Pseudomonadati</taxon>
        <taxon>Pseudomonadota</taxon>
        <taxon>Betaproteobacteria</taxon>
        <taxon>Burkholderiales</taxon>
        <taxon>Comamonadaceae</taxon>
        <taxon>Paenacidovorax</taxon>
    </lineage>
</organism>
<gene>
    <name evidence="1" type="ORF">H9L24_06670</name>
</gene>
<dbReference type="GO" id="GO:0006741">
    <property type="term" value="P:NADP+ biosynthetic process"/>
    <property type="evidence" value="ECO:0007669"/>
    <property type="project" value="InterPro"/>
</dbReference>
<dbReference type="InterPro" id="IPR002504">
    <property type="entry name" value="NADK"/>
</dbReference>
<dbReference type="RefSeq" id="WP_187737494.1">
    <property type="nucleotide sequence ID" value="NZ_CP060790.1"/>
</dbReference>
<accession>A0A7H0HIZ7</accession>
<dbReference type="KEGG" id="amon:H9L24_06670"/>
<dbReference type="InterPro" id="IPR017438">
    <property type="entry name" value="ATP-NAD_kinase_N"/>
</dbReference>
<dbReference type="PANTHER" id="PTHR40697">
    <property type="entry name" value="ACETOIN CATABOLISM PROTEIN X"/>
    <property type="match status" value="1"/>
</dbReference>
<proteinExistence type="predicted"/>
<dbReference type="GO" id="GO:0005524">
    <property type="term" value="F:ATP binding"/>
    <property type="evidence" value="ECO:0007669"/>
    <property type="project" value="UniProtKB-ARBA"/>
</dbReference>
<reference evidence="1 2" key="1">
    <citation type="submission" date="2020-08" db="EMBL/GenBank/DDBJ databases">
        <title>Genome sequence of Acidovorax monticola KACC 19171T.</title>
        <authorList>
            <person name="Hyun D.-W."/>
            <person name="Bae J.-W."/>
        </authorList>
    </citation>
    <scope>NUCLEOTIDE SEQUENCE [LARGE SCALE GENOMIC DNA]</scope>
    <source>
        <strain evidence="1 2">KACC 19171</strain>
    </source>
</reference>
<dbReference type="SUPFAM" id="SSF111331">
    <property type="entry name" value="NAD kinase/diacylglycerol kinase-like"/>
    <property type="match status" value="1"/>
</dbReference>
<dbReference type="Gene3D" id="3.40.50.10330">
    <property type="entry name" value="Probable inorganic polyphosphate/atp-NAD kinase, domain 1"/>
    <property type="match status" value="1"/>
</dbReference>
<dbReference type="InterPro" id="IPR016064">
    <property type="entry name" value="NAD/diacylglycerol_kinase_sf"/>
</dbReference>
<dbReference type="Proteomes" id="UP000516057">
    <property type="component" value="Chromosome"/>
</dbReference>
<sequence>MDGMIAVHPLAIGVIANPSSGRDLRRLFSWGSTSSMAEKINAMLRLLTSAGALGITEAWLMPDSSGLAREVQSRARQARLRQASMPEIRLLDMLPSNSARDSTNAAALMAGIGVRAIAVLGGDGTHRAVARGCGEVPLVTLSTGTNNAFPERFDATLTGMAAALVATGRAGDDVGVRRNKRLMVRGRGLEDMALVDIAVSRQDATGAGAVDCAQDLQELFVSFCEPGVIGLASVAALLEPTGRDCAHGLHLRMVAGAPCSVQAPLMPGMLAEVGVGSLARLQPGVPVAISATRGTLALDGERSIEIAAHAPLTVTLDGLGPRSIMVEAVLRQAAVANRLKLG</sequence>
<dbReference type="EMBL" id="CP060790">
    <property type="protein sequence ID" value="QNP60513.1"/>
    <property type="molecule type" value="Genomic_DNA"/>
</dbReference>
<dbReference type="PANTHER" id="PTHR40697:SF3">
    <property type="entry name" value="ACETOIN CATABOLISM PROTEIN X"/>
    <property type="match status" value="1"/>
</dbReference>
<dbReference type="AlphaFoldDB" id="A0A7H0HIZ7"/>
<dbReference type="InterPro" id="IPR011391">
    <property type="entry name" value="AcoX_kinase"/>
</dbReference>
<dbReference type="GO" id="GO:0003951">
    <property type="term" value="F:NAD+ kinase activity"/>
    <property type="evidence" value="ECO:0007669"/>
    <property type="project" value="InterPro"/>
</dbReference>
<keyword evidence="1" id="KW-0808">Transferase</keyword>
<keyword evidence="1" id="KW-0418">Kinase</keyword>
<keyword evidence="2" id="KW-1185">Reference proteome</keyword>
<evidence type="ECO:0000313" key="1">
    <source>
        <dbReference type="EMBL" id="QNP60513.1"/>
    </source>
</evidence>